<dbReference type="Gene3D" id="3.30.200.20">
    <property type="entry name" value="Phosphorylase Kinase, domain 1"/>
    <property type="match status" value="1"/>
</dbReference>
<dbReference type="AlphaFoldDB" id="A0A5C4V7C6"/>
<keyword evidence="4" id="KW-1185">Reference proteome</keyword>
<dbReference type="InterPro" id="IPR008266">
    <property type="entry name" value="Tyr_kinase_AS"/>
</dbReference>
<proteinExistence type="predicted"/>
<feature type="compositionally biased region" description="Basic and acidic residues" evidence="1">
    <location>
        <begin position="293"/>
        <end position="303"/>
    </location>
</feature>
<accession>A0A5C4V7C6</accession>
<dbReference type="InterPro" id="IPR000719">
    <property type="entry name" value="Prot_kinase_dom"/>
</dbReference>
<dbReference type="GO" id="GO:0005524">
    <property type="term" value="F:ATP binding"/>
    <property type="evidence" value="ECO:0007669"/>
    <property type="project" value="InterPro"/>
</dbReference>
<comment type="caution">
    <text evidence="3">The sequence shown here is derived from an EMBL/GenBank/DDBJ whole genome shotgun (WGS) entry which is preliminary data.</text>
</comment>
<dbReference type="Gene3D" id="1.10.510.10">
    <property type="entry name" value="Transferase(Phosphotransferase) domain 1"/>
    <property type="match status" value="1"/>
</dbReference>
<reference evidence="3 4" key="1">
    <citation type="submission" date="2019-06" db="EMBL/GenBank/DDBJ databases">
        <title>Draft genome of Streptomyces sedi sp. JCM16909.</title>
        <authorList>
            <person name="Klykleung N."/>
            <person name="Tanasupawat S."/>
            <person name="Kudo T."/>
            <person name="Yuki M."/>
            <person name="Ohkuma M."/>
        </authorList>
    </citation>
    <scope>NUCLEOTIDE SEQUENCE [LARGE SCALE GENOMIC DNA]</scope>
    <source>
        <strain evidence="3 4">JCM 16909</strain>
    </source>
</reference>
<feature type="region of interest" description="Disordered" evidence="1">
    <location>
        <begin position="1"/>
        <end position="30"/>
    </location>
</feature>
<dbReference type="Proteomes" id="UP000311713">
    <property type="component" value="Unassembled WGS sequence"/>
</dbReference>
<protein>
    <submittedName>
        <fullName evidence="3">Serine/threonine protein kinase</fullName>
    </submittedName>
</protein>
<evidence type="ECO:0000313" key="3">
    <source>
        <dbReference type="EMBL" id="TNM31711.1"/>
    </source>
</evidence>
<keyword evidence="3" id="KW-0723">Serine/threonine-protein kinase</keyword>
<gene>
    <name evidence="3" type="ORF">FH715_09205</name>
</gene>
<name>A0A5C4V7C6_9ACTN</name>
<dbReference type="Pfam" id="PF00069">
    <property type="entry name" value="Pkinase"/>
    <property type="match status" value="1"/>
</dbReference>
<dbReference type="InterPro" id="IPR053235">
    <property type="entry name" value="Ser_Thr_kinase"/>
</dbReference>
<dbReference type="PROSITE" id="PS00109">
    <property type="entry name" value="PROTEIN_KINASE_TYR"/>
    <property type="match status" value="1"/>
</dbReference>
<dbReference type="SUPFAM" id="SSF56112">
    <property type="entry name" value="Protein kinase-like (PK-like)"/>
    <property type="match status" value="1"/>
</dbReference>
<dbReference type="GO" id="GO:0005737">
    <property type="term" value="C:cytoplasm"/>
    <property type="evidence" value="ECO:0007669"/>
    <property type="project" value="TreeGrafter"/>
</dbReference>
<evidence type="ECO:0000313" key="4">
    <source>
        <dbReference type="Proteomes" id="UP000311713"/>
    </source>
</evidence>
<evidence type="ECO:0000259" key="2">
    <source>
        <dbReference type="PROSITE" id="PS50011"/>
    </source>
</evidence>
<dbReference type="InterPro" id="IPR011009">
    <property type="entry name" value="Kinase-like_dom_sf"/>
</dbReference>
<feature type="domain" description="Protein kinase" evidence="2">
    <location>
        <begin position="42"/>
        <end position="308"/>
    </location>
</feature>
<dbReference type="GO" id="GO:0004674">
    <property type="term" value="F:protein serine/threonine kinase activity"/>
    <property type="evidence" value="ECO:0007669"/>
    <property type="project" value="UniProtKB-KW"/>
</dbReference>
<feature type="compositionally biased region" description="Basic and acidic residues" evidence="1">
    <location>
        <begin position="1"/>
        <end position="10"/>
    </location>
</feature>
<evidence type="ECO:0000256" key="1">
    <source>
        <dbReference type="SAM" id="MobiDB-lite"/>
    </source>
</evidence>
<dbReference type="PANTHER" id="PTHR24361">
    <property type="entry name" value="MITOGEN-ACTIVATED KINASE KINASE KINASE"/>
    <property type="match status" value="1"/>
</dbReference>
<keyword evidence="3" id="KW-0418">Kinase</keyword>
<dbReference type="EMBL" id="VDGT01000005">
    <property type="protein sequence ID" value="TNM31711.1"/>
    <property type="molecule type" value="Genomic_DNA"/>
</dbReference>
<dbReference type="CDD" id="cd14014">
    <property type="entry name" value="STKc_PknB_like"/>
    <property type="match status" value="1"/>
</dbReference>
<keyword evidence="3" id="KW-0808">Transferase</keyword>
<dbReference type="OrthoDB" id="9762169at2"/>
<organism evidence="3 4">
    <name type="scientific">Streptomyces sedi</name>
    <dbReference type="NCBI Taxonomy" id="555059"/>
    <lineage>
        <taxon>Bacteria</taxon>
        <taxon>Bacillati</taxon>
        <taxon>Actinomycetota</taxon>
        <taxon>Actinomycetes</taxon>
        <taxon>Kitasatosporales</taxon>
        <taxon>Streptomycetaceae</taxon>
        <taxon>Streptomyces</taxon>
    </lineage>
</organism>
<dbReference type="PROSITE" id="PS50011">
    <property type="entry name" value="PROTEIN_KINASE_DOM"/>
    <property type="match status" value="1"/>
</dbReference>
<feature type="compositionally biased region" description="Pro residues" evidence="1">
    <location>
        <begin position="312"/>
        <end position="327"/>
    </location>
</feature>
<feature type="region of interest" description="Disordered" evidence="1">
    <location>
        <begin position="293"/>
        <end position="333"/>
    </location>
</feature>
<sequence length="394" mass="42045">MRTASTERHSAARRLGGARMGRVGPRRRGNLLSQGQRINEALVVDRGLGEGSFAEVYRVRHQFLGWQALKLFRNMASREEASDMMEEARILSTLGHPNIIRVFDAGTVQTAAGRRGYITMEYVAGGSLEQLIETHGGVVPVALVVAVVRQAAEGLAIAHERAHPIVHRDLSLANVLVNYDESGLLAKVSDFGLAKETDPLTMAASAQGTVAYMPPEVLRQGHGYSCAGDLWALGTIAYLLLTNHFPYDGGDPVRSFSLERFHRALLPPSAFNDEVGPELDRLVGDMLRVDPAERTGSAREVARRASALSAPTGPPTPEASPEPPAPAAPAASSAALDAAGAAAERAALALVRLSREPGRLAEAADGLAALIDEHPGLGAHHRARLTTWRRGVVM</sequence>
<feature type="compositionally biased region" description="Low complexity" evidence="1">
    <location>
        <begin position="13"/>
        <end position="23"/>
    </location>
</feature>